<dbReference type="Proteomes" id="UP000244201">
    <property type="component" value="Chromosome"/>
</dbReference>
<dbReference type="AlphaFoldDB" id="A0A2R4TDA7"/>
<accession>A0A2R4TDA7</accession>
<proteinExistence type="predicted"/>
<evidence type="ECO:0000259" key="2">
    <source>
        <dbReference type="Pfam" id="PF13443"/>
    </source>
</evidence>
<dbReference type="KEGG" id="slk:SLUN_38025"/>
<protein>
    <submittedName>
        <fullName evidence="3">XRE family transcriptional regulator</fullName>
    </submittedName>
</protein>
<evidence type="ECO:0000313" key="4">
    <source>
        <dbReference type="Proteomes" id="UP000244201"/>
    </source>
</evidence>
<dbReference type="RefSeq" id="WP_108154383.1">
    <property type="nucleotide sequence ID" value="NZ_CP026304.1"/>
</dbReference>
<dbReference type="GeneID" id="55661033"/>
<keyword evidence="4" id="KW-1185">Reference proteome</keyword>
<sequence length="114" mass="12476">MKWNLRMVAAQRDIWRPTELLAAFRAVGFSPSLSKTSALWGGNPVTVRLDDLDMICAALECTVEDLMRAEPVATHVESSEGEVAQAAGEVPSPRSGPVRPLPRRDGPRRLMPPN</sequence>
<feature type="region of interest" description="Disordered" evidence="1">
    <location>
        <begin position="72"/>
        <end position="114"/>
    </location>
</feature>
<name>A0A2R4TDA7_9ACTN</name>
<organism evidence="3 4">
    <name type="scientific">Streptomyces lunaelactis</name>
    <dbReference type="NCBI Taxonomy" id="1535768"/>
    <lineage>
        <taxon>Bacteria</taxon>
        <taxon>Bacillati</taxon>
        <taxon>Actinomycetota</taxon>
        <taxon>Actinomycetes</taxon>
        <taxon>Kitasatosporales</taxon>
        <taxon>Streptomycetaceae</taxon>
        <taxon>Streptomyces</taxon>
    </lineage>
</organism>
<evidence type="ECO:0000256" key="1">
    <source>
        <dbReference type="SAM" id="MobiDB-lite"/>
    </source>
</evidence>
<gene>
    <name evidence="3" type="ORF">SLUN_38025</name>
</gene>
<dbReference type="OrthoDB" id="3626437at2"/>
<reference evidence="3 4" key="1">
    <citation type="submission" date="2018-01" db="EMBL/GenBank/DDBJ databases">
        <title>Complete genome sequence of Streptomyces lunaelactis MM109T, a Ferroverdin A producer isolated from cave moonmilk deposits.</title>
        <authorList>
            <person name="Naome A."/>
            <person name="Martinet L."/>
            <person name="Maciejewska M."/>
            <person name="Anderssen S."/>
            <person name="Adam D."/>
            <person name="Tenconi E."/>
            <person name="Deflandre B."/>
            <person name="Arguelles-Arias A."/>
            <person name="Calusinska M."/>
            <person name="Copieters W."/>
            <person name="Karim L."/>
            <person name="Hanikenne M."/>
            <person name="Baurain D."/>
            <person name="van Wezel G."/>
            <person name="Smargiasso N."/>
            <person name="de Pauw E."/>
            <person name="Delfosse P."/>
            <person name="Rigali S."/>
        </authorList>
    </citation>
    <scope>NUCLEOTIDE SEQUENCE [LARGE SCALE GENOMIC DNA]</scope>
    <source>
        <strain evidence="3 4">MM109</strain>
    </source>
</reference>
<dbReference type="Pfam" id="PF13443">
    <property type="entry name" value="HTH_26"/>
    <property type="match status" value="1"/>
</dbReference>
<dbReference type="EMBL" id="CP026304">
    <property type="protein sequence ID" value="AVZ77093.1"/>
    <property type="molecule type" value="Genomic_DNA"/>
</dbReference>
<feature type="domain" description="HTH cro/C1-type" evidence="2">
    <location>
        <begin position="4"/>
        <end position="71"/>
    </location>
</feature>
<evidence type="ECO:0000313" key="3">
    <source>
        <dbReference type="EMBL" id="AVZ77093.1"/>
    </source>
</evidence>
<dbReference type="InterPro" id="IPR001387">
    <property type="entry name" value="Cro/C1-type_HTH"/>
</dbReference>